<name>A0A4V2VT33_9SPHI</name>
<dbReference type="NCBIfam" id="NF033546">
    <property type="entry name" value="transpos_IS21"/>
    <property type="match status" value="1"/>
</dbReference>
<reference evidence="2 3" key="1">
    <citation type="submission" date="2019-03" db="EMBL/GenBank/DDBJ databases">
        <title>Genomic Encyclopedia of Type Strains, Phase IV (KMG-IV): sequencing the most valuable type-strain genomes for metagenomic binning, comparative biology and taxonomic classification.</title>
        <authorList>
            <person name="Goeker M."/>
        </authorList>
    </citation>
    <scope>NUCLEOTIDE SEQUENCE [LARGE SCALE GENOMIC DNA]</scope>
    <source>
        <strain evidence="2 3">DSM 22362</strain>
    </source>
</reference>
<keyword evidence="3" id="KW-1185">Reference proteome</keyword>
<gene>
    <name evidence="2" type="ORF">EDC17_10931</name>
</gene>
<dbReference type="OrthoDB" id="3193769at2"/>
<dbReference type="SUPFAM" id="SSF53098">
    <property type="entry name" value="Ribonuclease H-like"/>
    <property type="match status" value="1"/>
</dbReference>
<dbReference type="EMBL" id="SMBZ01000093">
    <property type="protein sequence ID" value="TCV04710.1"/>
    <property type="molecule type" value="Genomic_DNA"/>
</dbReference>
<protein>
    <submittedName>
        <fullName evidence="2">Transposase</fullName>
    </submittedName>
</protein>
<comment type="caution">
    <text evidence="2">The sequence shown here is derived from an EMBL/GenBank/DDBJ whole genome shotgun (WGS) entry which is preliminary data.</text>
</comment>
<dbReference type="AlphaFoldDB" id="A0A4V2VT33"/>
<dbReference type="RefSeq" id="WP_132779348.1">
    <property type="nucleotide sequence ID" value="NZ_SMBZ01000093.1"/>
</dbReference>
<dbReference type="Gene3D" id="3.30.420.10">
    <property type="entry name" value="Ribonuclease H-like superfamily/Ribonuclease H"/>
    <property type="match status" value="1"/>
</dbReference>
<dbReference type="PANTHER" id="PTHR35004">
    <property type="entry name" value="TRANSPOSASE RV3428C-RELATED"/>
    <property type="match status" value="1"/>
</dbReference>
<dbReference type="Proteomes" id="UP000295197">
    <property type="component" value="Unassembled WGS sequence"/>
</dbReference>
<dbReference type="GO" id="GO:0015074">
    <property type="term" value="P:DNA integration"/>
    <property type="evidence" value="ECO:0007669"/>
    <property type="project" value="InterPro"/>
</dbReference>
<dbReference type="GO" id="GO:0003676">
    <property type="term" value="F:nucleic acid binding"/>
    <property type="evidence" value="ECO:0007669"/>
    <property type="project" value="InterPro"/>
</dbReference>
<dbReference type="InterPro" id="IPR036397">
    <property type="entry name" value="RNaseH_sf"/>
</dbReference>
<evidence type="ECO:0000313" key="2">
    <source>
        <dbReference type="EMBL" id="TCV04710.1"/>
    </source>
</evidence>
<organism evidence="2 3">
    <name type="scientific">Sphingobacterium alimentarium</name>
    <dbReference type="NCBI Taxonomy" id="797292"/>
    <lineage>
        <taxon>Bacteria</taxon>
        <taxon>Pseudomonadati</taxon>
        <taxon>Bacteroidota</taxon>
        <taxon>Sphingobacteriia</taxon>
        <taxon>Sphingobacteriales</taxon>
        <taxon>Sphingobacteriaceae</taxon>
        <taxon>Sphingobacterium</taxon>
    </lineage>
</organism>
<dbReference type="InterPro" id="IPR012337">
    <property type="entry name" value="RNaseH-like_sf"/>
</dbReference>
<evidence type="ECO:0000313" key="3">
    <source>
        <dbReference type="Proteomes" id="UP000295197"/>
    </source>
</evidence>
<dbReference type="PANTHER" id="PTHR35004:SF6">
    <property type="entry name" value="TRANSPOSASE"/>
    <property type="match status" value="1"/>
</dbReference>
<sequence length="520" mass="60371">MNYYLNKLMTYHEVHKLSREGFSVSKIADYLGMNWRTAKRLLSQSEDEFERDLSTPKGRKKTLEEYTEFVRKKLESHSDTSASQMHDWLKEHHQDFPSVSQKTIFNFVHSVRTRYNILKKEVVRDYTMVAELPYGVQGQVDFGFYNMATTLGKTRKVQFFTFVLSRSRYKFVLFQDSPFSTQDVIEAHELAFKYIGGIPKELVYDQDRLFIVSENFGDIVLTSEFRAYVRQRGFSTYFCKKADPESKGKVENVVGYVKKNFLYNRSYKDLETLNAEAIAWLGRTANALEHGTTKLLPQQQHDIEKTFLEPFCPLELDVRPLPLYAVHKDNKISYKGNFYSVPFGTYKGNNTKVQLKVSGTELIVIDEKYGELCRHEVSLLKGQKIISSNHRRDTNTAIVEMMREFSELMPNKLQALEWISRIRNHKPRYIREQIQSLRTTVTGLDANIACMAMDYACANDILSAGDFNAIVESLKREQQNEMRSDPKIVQLNPLDGQSRRIAAMDPERSDLESYDSLFAN</sequence>
<accession>A0A4V2VT33</accession>
<proteinExistence type="predicted"/>
<dbReference type="InterPro" id="IPR001584">
    <property type="entry name" value="Integrase_cat-core"/>
</dbReference>
<dbReference type="PROSITE" id="PS50994">
    <property type="entry name" value="INTEGRASE"/>
    <property type="match status" value="1"/>
</dbReference>
<feature type="domain" description="Integrase catalytic" evidence="1">
    <location>
        <begin position="129"/>
        <end position="305"/>
    </location>
</feature>
<evidence type="ECO:0000259" key="1">
    <source>
        <dbReference type="PROSITE" id="PS50994"/>
    </source>
</evidence>